<dbReference type="RefSeq" id="YP_005087086.1">
    <property type="nucleotide sequence ID" value="NC_016652.1"/>
</dbReference>
<dbReference type="Proteomes" id="UP000005427">
    <property type="component" value="Segment"/>
</dbReference>
<dbReference type="NCBIfam" id="TIGR01764">
    <property type="entry name" value="excise"/>
    <property type="match status" value="1"/>
</dbReference>
<evidence type="ECO:0000313" key="3">
    <source>
        <dbReference type="Proteomes" id="UP000005427"/>
    </source>
</evidence>
<dbReference type="GO" id="GO:0003677">
    <property type="term" value="F:DNA binding"/>
    <property type="evidence" value="ECO:0007669"/>
    <property type="project" value="InterPro"/>
</dbReference>
<proteinExistence type="predicted"/>
<keyword evidence="3" id="KW-1185">Reference proteome</keyword>
<accession>G9FGY5</accession>
<name>G9FGY5_9CAUD</name>
<dbReference type="InterPro" id="IPR041657">
    <property type="entry name" value="HTH_17"/>
</dbReference>
<organism evidence="2 3">
    <name type="scientific">Rhodococcus phage REQ2</name>
    <dbReference type="NCBI Taxonomy" id="1109713"/>
    <lineage>
        <taxon>Viruses</taxon>
        <taxon>Duplodnaviria</taxon>
        <taxon>Heunggongvirae</taxon>
        <taxon>Uroviricota</taxon>
        <taxon>Caudoviricetes</taxon>
        <taxon>Caudoviricetes incertae sedis</taxon>
        <taxon>Melbournevirus</taxon>
        <taxon>Melbournevirus REQ2</taxon>
    </lineage>
</organism>
<evidence type="ECO:0000313" key="2">
    <source>
        <dbReference type="EMBL" id="AEV51896.1"/>
    </source>
</evidence>
<dbReference type="KEGG" id="vg:11541288"/>
<dbReference type="Pfam" id="PF12728">
    <property type="entry name" value="HTH_17"/>
    <property type="match status" value="1"/>
</dbReference>
<sequence length="62" mass="6998">MEPTRLLDATEAGERLCVHASTVRDMWNAGELRCVHVGRGRKVSDAEISRYIAEREQFDPAP</sequence>
<protein>
    <submittedName>
        <fullName evidence="2">Phage excisionase</fullName>
    </submittedName>
</protein>
<evidence type="ECO:0000259" key="1">
    <source>
        <dbReference type="Pfam" id="PF12728"/>
    </source>
</evidence>
<dbReference type="InterPro" id="IPR010093">
    <property type="entry name" value="SinI_DNA-bd"/>
</dbReference>
<dbReference type="EMBL" id="JN116823">
    <property type="protein sequence ID" value="AEV51896.1"/>
    <property type="molecule type" value="Genomic_DNA"/>
</dbReference>
<reference evidence="2 3" key="1">
    <citation type="submission" date="2011-06" db="EMBL/GenBank/DDBJ databases">
        <title>Two lysogenic phages can combine to generate a single lytic phage.</title>
        <authorList>
            <person name="Petrovski S."/>
        </authorList>
    </citation>
    <scope>NUCLEOTIDE SEQUENCE [LARGE SCALE GENOMIC DNA]</scope>
</reference>
<feature type="domain" description="Helix-turn-helix" evidence="1">
    <location>
        <begin position="6"/>
        <end position="55"/>
    </location>
</feature>
<dbReference type="GeneID" id="11541288"/>